<accession>A0A5D3DMG7</accession>
<dbReference type="EMBL" id="SSTE01005892">
    <property type="protein sequence ID" value="KAA0059886.1"/>
    <property type="molecule type" value="Genomic_DNA"/>
</dbReference>
<reference evidence="4 5" key="1">
    <citation type="submission" date="2019-08" db="EMBL/GenBank/DDBJ databases">
        <title>Draft genome sequences of two oriental melons (Cucumis melo L. var makuwa).</title>
        <authorList>
            <person name="Kwon S.-Y."/>
        </authorList>
    </citation>
    <scope>NUCLEOTIDE SEQUENCE [LARGE SCALE GENOMIC DNA]</scope>
    <source>
        <strain evidence="5">cv. Chang Bougi</strain>
        <strain evidence="4">cv. SW 3</strain>
        <tissue evidence="3">Leaf</tissue>
    </source>
</reference>
<gene>
    <name evidence="3" type="ORF">E5676_scaffold184G00960</name>
    <name evidence="2" type="ORF">E6C27_scaffold108G001790</name>
</gene>
<organism evidence="3 5">
    <name type="scientific">Cucumis melo var. makuwa</name>
    <name type="common">Oriental melon</name>
    <dbReference type="NCBI Taxonomy" id="1194695"/>
    <lineage>
        <taxon>Eukaryota</taxon>
        <taxon>Viridiplantae</taxon>
        <taxon>Streptophyta</taxon>
        <taxon>Embryophyta</taxon>
        <taxon>Tracheophyta</taxon>
        <taxon>Spermatophyta</taxon>
        <taxon>Magnoliopsida</taxon>
        <taxon>eudicotyledons</taxon>
        <taxon>Gunneridae</taxon>
        <taxon>Pentapetalae</taxon>
        <taxon>rosids</taxon>
        <taxon>fabids</taxon>
        <taxon>Cucurbitales</taxon>
        <taxon>Cucurbitaceae</taxon>
        <taxon>Benincaseae</taxon>
        <taxon>Cucumis</taxon>
    </lineage>
</organism>
<name>A0A5D3DMG7_CUCMM</name>
<proteinExistence type="predicted"/>
<dbReference type="Proteomes" id="UP000321947">
    <property type="component" value="Unassembled WGS sequence"/>
</dbReference>
<evidence type="ECO:0000313" key="3">
    <source>
        <dbReference type="EMBL" id="TYK24836.1"/>
    </source>
</evidence>
<evidence type="ECO:0000313" key="2">
    <source>
        <dbReference type="EMBL" id="KAA0059886.1"/>
    </source>
</evidence>
<dbReference type="Proteomes" id="UP000321393">
    <property type="component" value="Unassembled WGS sequence"/>
</dbReference>
<evidence type="ECO:0000313" key="5">
    <source>
        <dbReference type="Proteomes" id="UP000321947"/>
    </source>
</evidence>
<protein>
    <submittedName>
        <fullName evidence="3">Gamma-aminobutyrate transaminase POP2</fullName>
    </submittedName>
</protein>
<dbReference type="EMBL" id="SSTD01003836">
    <property type="protein sequence ID" value="TYK24836.1"/>
    <property type="molecule type" value="Genomic_DNA"/>
</dbReference>
<dbReference type="AlphaFoldDB" id="A0A5D3DMG7"/>
<sequence length="151" mass="17712">MSSFSSGFDEADAMFLELVEDLNNPRESYHWWVTIQAKRYVHANRRNLMSIAPGMEKLILPHNDKHVSMLNTFIEFRNDCHSHFKKYSDPEEARVNPPHILVECMKDRHYLCDHYMSRAFQNKMLELQFQSTTEGSQPLSGDKMCESVLGR</sequence>
<evidence type="ECO:0000256" key="1">
    <source>
        <dbReference type="SAM" id="MobiDB-lite"/>
    </source>
</evidence>
<evidence type="ECO:0000313" key="4">
    <source>
        <dbReference type="Proteomes" id="UP000321393"/>
    </source>
</evidence>
<feature type="region of interest" description="Disordered" evidence="1">
    <location>
        <begin position="132"/>
        <end position="151"/>
    </location>
</feature>
<comment type="caution">
    <text evidence="3">The sequence shown here is derived from an EMBL/GenBank/DDBJ whole genome shotgun (WGS) entry which is preliminary data.</text>
</comment>